<keyword evidence="5" id="KW-1185">Reference proteome</keyword>
<comment type="caution">
    <text evidence="2">The sequence shown here is derived from an EMBL/GenBank/DDBJ whole genome shotgun (WGS) entry which is preliminary data.</text>
</comment>
<dbReference type="AlphaFoldDB" id="A0A512J9A6"/>
<dbReference type="Proteomes" id="UP000321960">
    <property type="component" value="Unassembled WGS sequence"/>
</dbReference>
<name>A0A512J9A6_9HYPH</name>
<keyword evidence="1" id="KW-1133">Transmembrane helix</keyword>
<reference evidence="3" key="1">
    <citation type="journal article" date="2014" name="Int. J. Syst. Evol. Microbiol.">
        <title>Complete genome of a new Firmicutes species belonging to the dominant human colonic microbiota ('Ruminococcus bicirculans') reveals two chromosomes and a selective capacity to utilize plant glucans.</title>
        <authorList>
            <consortium name="NISC Comparative Sequencing Program"/>
            <person name="Wegmann U."/>
            <person name="Louis P."/>
            <person name="Goesmann A."/>
            <person name="Henrissat B."/>
            <person name="Duncan S.H."/>
            <person name="Flint H.J."/>
        </authorList>
    </citation>
    <scope>NUCLEOTIDE SEQUENCE</scope>
    <source>
        <strain evidence="3">NBRC 107715</strain>
    </source>
</reference>
<protein>
    <submittedName>
        <fullName evidence="2">Uncharacterized protein</fullName>
    </submittedName>
</protein>
<evidence type="ECO:0000313" key="3">
    <source>
        <dbReference type="EMBL" id="GLS63884.1"/>
    </source>
</evidence>
<evidence type="ECO:0000313" key="2">
    <source>
        <dbReference type="EMBL" id="GEP06538.1"/>
    </source>
</evidence>
<accession>A0A512J9A6</accession>
<dbReference type="EMBL" id="BSPK01000031">
    <property type="protein sequence ID" value="GLS63884.1"/>
    <property type="molecule type" value="Genomic_DNA"/>
</dbReference>
<organism evidence="2 4">
    <name type="scientific">Methylobacterium oxalidis</name>
    <dbReference type="NCBI Taxonomy" id="944322"/>
    <lineage>
        <taxon>Bacteria</taxon>
        <taxon>Pseudomonadati</taxon>
        <taxon>Pseudomonadota</taxon>
        <taxon>Alphaproteobacteria</taxon>
        <taxon>Hyphomicrobiales</taxon>
        <taxon>Methylobacteriaceae</taxon>
        <taxon>Methylobacterium</taxon>
    </lineage>
</organism>
<dbReference type="Proteomes" id="UP001156856">
    <property type="component" value="Unassembled WGS sequence"/>
</dbReference>
<reference evidence="3" key="4">
    <citation type="submission" date="2023-01" db="EMBL/GenBank/DDBJ databases">
        <title>Draft genome sequence of Methylobacterium oxalidis strain NBRC 107715.</title>
        <authorList>
            <person name="Sun Q."/>
            <person name="Mori K."/>
        </authorList>
    </citation>
    <scope>NUCLEOTIDE SEQUENCE</scope>
    <source>
        <strain evidence="3">NBRC 107715</strain>
    </source>
</reference>
<reference evidence="2 4" key="3">
    <citation type="submission" date="2019-07" db="EMBL/GenBank/DDBJ databases">
        <title>Whole genome shotgun sequence of Methylobacterium oxalidis NBRC 107715.</title>
        <authorList>
            <person name="Hosoyama A."/>
            <person name="Uohara A."/>
            <person name="Ohji S."/>
            <person name="Ichikawa N."/>
        </authorList>
    </citation>
    <scope>NUCLEOTIDE SEQUENCE [LARGE SCALE GENOMIC DNA]</scope>
    <source>
        <strain evidence="2 4">NBRC 107715</strain>
    </source>
</reference>
<reference evidence="5" key="2">
    <citation type="journal article" date="2019" name="Int. J. Syst. Evol. Microbiol.">
        <title>The Global Catalogue of Microorganisms (GCM) 10K type strain sequencing project: providing services to taxonomists for standard genome sequencing and annotation.</title>
        <authorList>
            <consortium name="The Broad Institute Genomics Platform"/>
            <consortium name="The Broad Institute Genome Sequencing Center for Infectious Disease"/>
            <person name="Wu L."/>
            <person name="Ma J."/>
        </authorList>
    </citation>
    <scope>NUCLEOTIDE SEQUENCE [LARGE SCALE GENOMIC DNA]</scope>
    <source>
        <strain evidence="5">NBRC 107715</strain>
    </source>
</reference>
<evidence type="ECO:0000313" key="5">
    <source>
        <dbReference type="Proteomes" id="UP001156856"/>
    </source>
</evidence>
<evidence type="ECO:0000313" key="4">
    <source>
        <dbReference type="Proteomes" id="UP000321960"/>
    </source>
</evidence>
<feature type="transmembrane region" description="Helical" evidence="1">
    <location>
        <begin position="28"/>
        <end position="51"/>
    </location>
</feature>
<proteinExistence type="predicted"/>
<evidence type="ECO:0000256" key="1">
    <source>
        <dbReference type="SAM" id="Phobius"/>
    </source>
</evidence>
<keyword evidence="1" id="KW-0472">Membrane</keyword>
<dbReference type="EMBL" id="BJZU01000105">
    <property type="protein sequence ID" value="GEP06538.1"/>
    <property type="molecule type" value="Genomic_DNA"/>
</dbReference>
<dbReference type="RefSeq" id="WP_147028072.1">
    <property type="nucleotide sequence ID" value="NZ_BJZU01000105.1"/>
</dbReference>
<keyword evidence="1" id="KW-0812">Transmembrane</keyword>
<dbReference type="OrthoDB" id="9964725at2"/>
<gene>
    <name evidence="3" type="ORF">GCM10007888_22650</name>
    <name evidence="2" type="ORF">MOX02_45760</name>
</gene>
<sequence>MSISVVTIVLTAVFVAGCLTIQLLQRWAVQVAEGLTVLLFTALALLTALLISEPVTGDAARGSGSISARVELLGDPFGSVQASVSEAAGSARPGSRAH</sequence>